<dbReference type="CDD" id="cd06530">
    <property type="entry name" value="S26_SPase_I"/>
    <property type="match status" value="1"/>
</dbReference>
<dbReference type="SUPFAM" id="SSF51306">
    <property type="entry name" value="LexA/Signal peptidase"/>
    <property type="match status" value="1"/>
</dbReference>
<dbReference type="Gene3D" id="2.10.109.10">
    <property type="entry name" value="Umud Fragment, subunit A"/>
    <property type="match status" value="1"/>
</dbReference>
<comment type="caution">
    <text evidence="8">The sequence shown here is derived from an EMBL/GenBank/DDBJ whole genome shotgun (WGS) entry which is preliminary data.</text>
</comment>
<reference evidence="8 9" key="2">
    <citation type="journal article" date="2020" name="Cell Rep.">
        <title>Acquisition and Adaptation of Ultra-small Parasitic Reduced Genome Bacteria to Mammalian Hosts.</title>
        <authorList>
            <person name="McLean J.S."/>
            <person name="Bor B."/>
            <person name="Kerns K.A."/>
            <person name="Liu Q."/>
            <person name="To T.T."/>
            <person name="Solden L."/>
            <person name="Hendrickson E.L."/>
            <person name="Wrighton K."/>
            <person name="Shi W."/>
            <person name="He X."/>
        </authorList>
    </citation>
    <scope>NUCLEOTIDE SEQUENCE [LARGE SCALE GENOMIC DNA]</scope>
    <source>
        <strain evidence="8 9">TM7_KMM_G3_1_HOT_351</strain>
    </source>
</reference>
<dbReference type="RefSeq" id="WP_129604599.1">
    <property type="nucleotide sequence ID" value="NZ_PRLL01000007.1"/>
</dbReference>
<sequence>MDNQVSFIRRHPLLKDIFSLIIFVLFVILGTYFLNTYIMRSYNVVGASMENTLHGKDRLIVNRAAVSLSHFFGKPYVPERGQIIVFLNGDASGPLTCGVEASIRDQYIIKRVIAFPGERVVVKDGKLTVYNKEHPEGFNPDESTRKSDQDGPKKYTAGEVDMTVPEDEIFVAGDNREGTHSYDSRYGLGTIPYCRIIGPVLLRLYPFDKIRLF</sequence>
<organism evidence="8 9">
    <name type="scientific">Candidatus Nanosyncoccus nanoralicus</name>
    <dbReference type="NCBI Taxonomy" id="2171996"/>
    <lineage>
        <taxon>Bacteria</taxon>
        <taxon>Candidatus Saccharimonadota</taxon>
        <taxon>Candidatus Nanosyncoccalia</taxon>
        <taxon>Candidatus Nanosyncoccales</taxon>
        <taxon>Candidatus Nanosyncoccaceae</taxon>
        <taxon>Candidatus Nanosyncoccus</taxon>
    </lineage>
</organism>
<evidence type="ECO:0000256" key="4">
    <source>
        <dbReference type="ARBA" id="ARBA00022801"/>
    </source>
</evidence>
<evidence type="ECO:0000313" key="8">
    <source>
        <dbReference type="EMBL" id="RYC73610.1"/>
    </source>
</evidence>
<feature type="domain" description="Peptidase S26" evidence="7">
    <location>
        <begin position="20"/>
        <end position="204"/>
    </location>
</feature>
<feature type="region of interest" description="Disordered" evidence="6">
    <location>
        <begin position="132"/>
        <end position="158"/>
    </location>
</feature>
<dbReference type="InterPro" id="IPR036286">
    <property type="entry name" value="LexA/Signal_pep-like_sf"/>
</dbReference>
<proteinExistence type="inferred from homology"/>
<name>A0ABY0FK25_9BACT</name>
<evidence type="ECO:0000256" key="5">
    <source>
        <dbReference type="RuleBase" id="RU362042"/>
    </source>
</evidence>
<keyword evidence="5" id="KW-1133">Transmembrane helix</keyword>
<dbReference type="PROSITE" id="PS00760">
    <property type="entry name" value="SPASE_I_2"/>
    <property type="match status" value="1"/>
</dbReference>
<dbReference type="Pfam" id="PF10502">
    <property type="entry name" value="Peptidase_S26"/>
    <property type="match status" value="1"/>
</dbReference>
<dbReference type="InterPro" id="IPR019757">
    <property type="entry name" value="Pept_S26A_signal_pept_1_Lys-AS"/>
</dbReference>
<evidence type="ECO:0000256" key="1">
    <source>
        <dbReference type="ARBA" id="ARBA00000677"/>
    </source>
</evidence>
<keyword evidence="5" id="KW-0472">Membrane</keyword>
<evidence type="ECO:0000256" key="2">
    <source>
        <dbReference type="ARBA" id="ARBA00009370"/>
    </source>
</evidence>
<keyword evidence="4 5" id="KW-0378">Hydrolase</keyword>
<dbReference type="NCBIfam" id="TIGR02227">
    <property type="entry name" value="sigpep_I_bact"/>
    <property type="match status" value="1"/>
</dbReference>
<feature type="compositionally biased region" description="Basic and acidic residues" evidence="6">
    <location>
        <begin position="132"/>
        <end position="153"/>
    </location>
</feature>
<comment type="catalytic activity">
    <reaction evidence="1 5">
        <text>Cleavage of hydrophobic, N-terminal signal or leader sequences from secreted and periplasmic proteins.</text>
        <dbReference type="EC" id="3.4.21.89"/>
    </reaction>
</comment>
<keyword evidence="5" id="KW-0812">Transmembrane</keyword>
<evidence type="ECO:0000259" key="7">
    <source>
        <dbReference type="Pfam" id="PF10502"/>
    </source>
</evidence>
<dbReference type="Proteomes" id="UP001191004">
    <property type="component" value="Unassembled WGS sequence"/>
</dbReference>
<evidence type="ECO:0000313" key="9">
    <source>
        <dbReference type="Proteomes" id="UP001191004"/>
    </source>
</evidence>
<evidence type="ECO:0000256" key="6">
    <source>
        <dbReference type="SAM" id="MobiDB-lite"/>
    </source>
</evidence>
<dbReference type="PRINTS" id="PR00727">
    <property type="entry name" value="LEADERPTASE"/>
</dbReference>
<keyword evidence="9" id="KW-1185">Reference proteome</keyword>
<dbReference type="EC" id="3.4.21.89" evidence="3 5"/>
<protein>
    <recommendedName>
        <fullName evidence="3 5">Signal peptidase I</fullName>
        <ecNumber evidence="3 5">3.4.21.89</ecNumber>
    </recommendedName>
</protein>
<dbReference type="InterPro" id="IPR019533">
    <property type="entry name" value="Peptidase_S26"/>
</dbReference>
<gene>
    <name evidence="8" type="primary">sipS</name>
    <name evidence="8" type="ORF">G3KMM_00304</name>
</gene>
<accession>A0ABY0FK25</accession>
<reference evidence="8 9" key="1">
    <citation type="journal article" date="2018" name="bioRxiv">
        <title>Evidence of independent acquisition and adaption of ultra-small bacteria to human hosts across the highly diverse yet reduced genomes of the phylum Saccharibacteria.</title>
        <authorList>
            <person name="McLean J.S."/>
            <person name="Bor B."/>
            <person name="To T.T."/>
            <person name="Liu Q."/>
            <person name="Kearns K.A."/>
            <person name="Solden L.M."/>
            <person name="Wrighton K.C."/>
            <person name="He X."/>
            <person name="Shi W."/>
        </authorList>
    </citation>
    <scope>NUCLEOTIDE SEQUENCE [LARGE SCALE GENOMIC DNA]</scope>
    <source>
        <strain evidence="8 9">TM7_KMM_G3_1_HOT_351</strain>
    </source>
</reference>
<dbReference type="InterPro" id="IPR000223">
    <property type="entry name" value="Pept_S26A_signal_pept_1"/>
</dbReference>
<feature type="transmembrane region" description="Helical" evidence="5">
    <location>
        <begin position="17"/>
        <end position="34"/>
    </location>
</feature>
<dbReference type="PANTHER" id="PTHR43390">
    <property type="entry name" value="SIGNAL PEPTIDASE I"/>
    <property type="match status" value="1"/>
</dbReference>
<keyword evidence="5" id="KW-0645">Protease</keyword>
<dbReference type="EMBL" id="PRLL01000007">
    <property type="protein sequence ID" value="RYC73610.1"/>
    <property type="molecule type" value="Genomic_DNA"/>
</dbReference>
<dbReference type="PANTHER" id="PTHR43390:SF1">
    <property type="entry name" value="CHLOROPLAST PROCESSING PEPTIDASE"/>
    <property type="match status" value="1"/>
</dbReference>
<comment type="subcellular location">
    <subcellularLocation>
        <location evidence="5">Membrane</location>
        <topology evidence="5">Single-pass type II membrane protein</topology>
    </subcellularLocation>
</comment>
<comment type="similarity">
    <text evidence="2 5">Belongs to the peptidase S26 family.</text>
</comment>
<evidence type="ECO:0000256" key="3">
    <source>
        <dbReference type="ARBA" id="ARBA00013208"/>
    </source>
</evidence>
<dbReference type="GO" id="GO:0009003">
    <property type="term" value="F:signal peptidase activity"/>
    <property type="evidence" value="ECO:0007669"/>
    <property type="project" value="UniProtKB-EC"/>
</dbReference>